<feature type="coiled-coil region" evidence="8">
    <location>
        <begin position="45"/>
        <end position="87"/>
    </location>
</feature>
<keyword evidence="5" id="KW-0653">Protein transport</keyword>
<dbReference type="InterPro" id="IPR051472">
    <property type="entry name" value="T3SS_Stator/FliH"/>
</dbReference>
<dbReference type="RefSeq" id="WP_066413385.1">
    <property type="nucleotide sequence ID" value="NZ_CP018866.1"/>
</dbReference>
<evidence type="ECO:0000256" key="2">
    <source>
        <dbReference type="ARBA" id="ARBA00006602"/>
    </source>
</evidence>
<dbReference type="GO" id="GO:0005829">
    <property type="term" value="C:cytosol"/>
    <property type="evidence" value="ECO:0007669"/>
    <property type="project" value="TreeGrafter"/>
</dbReference>
<dbReference type="AlphaFoldDB" id="A0A223KRS8"/>
<evidence type="ECO:0000313" key="10">
    <source>
        <dbReference type="EMBL" id="AST92058.1"/>
    </source>
</evidence>
<dbReference type="EMBL" id="CP018866">
    <property type="protein sequence ID" value="AST92058.1"/>
    <property type="molecule type" value="Genomic_DNA"/>
</dbReference>
<evidence type="ECO:0000256" key="8">
    <source>
        <dbReference type="SAM" id="Coils"/>
    </source>
</evidence>
<keyword evidence="10" id="KW-0969">Cilium</keyword>
<feature type="coiled-coil region" evidence="8">
    <location>
        <begin position="116"/>
        <end position="143"/>
    </location>
</feature>
<keyword evidence="11" id="KW-1185">Reference proteome</keyword>
<keyword evidence="8" id="KW-0175">Coiled coil</keyword>
<evidence type="ECO:0000259" key="9">
    <source>
        <dbReference type="Pfam" id="PF02108"/>
    </source>
</evidence>
<dbReference type="PANTHER" id="PTHR34982:SF1">
    <property type="entry name" value="FLAGELLAR ASSEMBLY PROTEIN FLIH"/>
    <property type="match status" value="1"/>
</dbReference>
<dbReference type="Proteomes" id="UP000215224">
    <property type="component" value="Chromosome"/>
</dbReference>
<keyword evidence="6" id="KW-1006">Bacterial flagellum protein export</keyword>
<evidence type="ECO:0000256" key="6">
    <source>
        <dbReference type="ARBA" id="ARBA00023225"/>
    </source>
</evidence>
<dbReference type="InterPro" id="IPR018035">
    <property type="entry name" value="Flagellar_FliH/T3SS_HrpE"/>
</dbReference>
<dbReference type="PANTHER" id="PTHR34982">
    <property type="entry name" value="YOP PROTEINS TRANSLOCATION PROTEIN L"/>
    <property type="match status" value="1"/>
</dbReference>
<evidence type="ECO:0000313" key="11">
    <source>
        <dbReference type="Proteomes" id="UP000215224"/>
    </source>
</evidence>
<dbReference type="GO" id="GO:0044781">
    <property type="term" value="P:bacterial-type flagellum organization"/>
    <property type="evidence" value="ECO:0007669"/>
    <property type="project" value="UniProtKB-KW"/>
</dbReference>
<evidence type="ECO:0000256" key="3">
    <source>
        <dbReference type="ARBA" id="ARBA00022448"/>
    </source>
</evidence>
<protein>
    <recommendedName>
        <fullName evidence="7">Flagellar assembly protein FliH</fullName>
    </recommendedName>
</protein>
<evidence type="ECO:0000256" key="5">
    <source>
        <dbReference type="ARBA" id="ARBA00022927"/>
    </source>
</evidence>
<proteinExistence type="inferred from homology"/>
<evidence type="ECO:0000256" key="1">
    <source>
        <dbReference type="ARBA" id="ARBA00003041"/>
    </source>
</evidence>
<sequence>MSNIIKSQYSTIKSAKPIKLTPITLQNDQDEALYVDEGQAYLEQIERAKDEASGIIQKANQYKEEVLQQLLAEKENWESEKVILKQEAFNEGYKNGYDSGESEAKKDYETIINNANTTMRLAKEHYTEKLDMLEEEMLKISIKIAEKIVGTALSLDEMQFVSFVKHALKEVKEKEEIKVFVSPNRFSLLIDNKASLQSVVNNVSEILIFADKELSESSCWIDSSAGRMDATVDTQLEQIKEKLLQLVQKKDA</sequence>
<keyword evidence="10" id="KW-0282">Flagellum</keyword>
<dbReference type="KEGG" id="bcoh:BC6307_12605"/>
<dbReference type="STRING" id="1314751.GCA_001591425_01183"/>
<gene>
    <name evidence="10" type="ORF">BC6307_12605</name>
</gene>
<keyword evidence="3" id="KW-0813">Transport</keyword>
<dbReference type="NCBIfam" id="TIGR03825">
    <property type="entry name" value="FliH_bacil"/>
    <property type="match status" value="1"/>
</dbReference>
<name>A0A223KRS8_9BACI</name>
<feature type="domain" description="Flagellar assembly protein FliH/Type III secretion system HrpE" evidence="9">
    <location>
        <begin position="105"/>
        <end position="239"/>
    </location>
</feature>
<dbReference type="GO" id="GO:0015031">
    <property type="term" value="P:protein transport"/>
    <property type="evidence" value="ECO:0007669"/>
    <property type="project" value="UniProtKB-KW"/>
</dbReference>
<dbReference type="Pfam" id="PF02108">
    <property type="entry name" value="FliH"/>
    <property type="match status" value="1"/>
</dbReference>
<organism evidence="10 11">
    <name type="scientific">Sutcliffiella cohnii</name>
    <dbReference type="NCBI Taxonomy" id="33932"/>
    <lineage>
        <taxon>Bacteria</taxon>
        <taxon>Bacillati</taxon>
        <taxon>Bacillota</taxon>
        <taxon>Bacilli</taxon>
        <taxon>Bacillales</taxon>
        <taxon>Bacillaceae</taxon>
        <taxon>Sutcliffiella</taxon>
    </lineage>
</organism>
<keyword evidence="10" id="KW-0966">Cell projection</keyword>
<evidence type="ECO:0000256" key="4">
    <source>
        <dbReference type="ARBA" id="ARBA00022795"/>
    </source>
</evidence>
<reference evidence="10 11" key="1">
    <citation type="submission" date="2016-12" db="EMBL/GenBank/DDBJ databases">
        <title>The whole genome sequencing and assembly of Bacillus cohnii DSM 6307T strain.</title>
        <authorList>
            <person name="Lee Y.-J."/>
            <person name="Yi H."/>
            <person name="Bahn Y.-S."/>
            <person name="Kim J.F."/>
            <person name="Lee D.-W."/>
        </authorList>
    </citation>
    <scope>NUCLEOTIDE SEQUENCE [LARGE SCALE GENOMIC DNA]</scope>
    <source>
        <strain evidence="10 11">DSM 6307</strain>
    </source>
</reference>
<accession>A0A223KRS8</accession>
<keyword evidence="4" id="KW-1005">Bacterial flagellum biogenesis</keyword>
<evidence type="ECO:0000256" key="7">
    <source>
        <dbReference type="NCBIfam" id="TIGR03825"/>
    </source>
</evidence>
<dbReference type="InterPro" id="IPR022524">
    <property type="entry name" value="FliH_Bacilli"/>
</dbReference>
<comment type="function">
    <text evidence="1">Needed for flagellar regrowth and assembly.</text>
</comment>
<comment type="similarity">
    <text evidence="2">Belongs to the FliH family.</text>
</comment>